<dbReference type="EMBL" id="JACJLA010000001">
    <property type="protein sequence ID" value="MBM6911868.1"/>
    <property type="molecule type" value="Genomic_DNA"/>
</dbReference>
<dbReference type="InterPro" id="IPR010744">
    <property type="entry name" value="Phage_CI_N"/>
</dbReference>
<reference evidence="2 3" key="1">
    <citation type="journal article" date="2021" name="Sci. Rep.">
        <title>The distribution of antibiotic resistance genes in chicken gut microbiota commensals.</title>
        <authorList>
            <person name="Juricova H."/>
            <person name="Matiasovicova J."/>
            <person name="Kubasova T."/>
            <person name="Cejkova D."/>
            <person name="Rychlik I."/>
        </authorList>
    </citation>
    <scope>NUCLEOTIDE SEQUENCE [LARGE SCALE GENOMIC DNA]</scope>
    <source>
        <strain evidence="2 3">An537</strain>
    </source>
</reference>
<protein>
    <submittedName>
        <fullName evidence="2">Helix-turn-helix domain-containing protein</fullName>
    </submittedName>
</protein>
<proteinExistence type="predicted"/>
<keyword evidence="3" id="KW-1185">Reference proteome</keyword>
<evidence type="ECO:0000259" key="1">
    <source>
        <dbReference type="PROSITE" id="PS50943"/>
    </source>
</evidence>
<dbReference type="SUPFAM" id="SSF47413">
    <property type="entry name" value="lambda repressor-like DNA-binding domains"/>
    <property type="match status" value="1"/>
</dbReference>
<sequence length="119" mass="13688">MTIIERIVYLLESQGKQLKELAQLLNTHGGTISNWKKRNVDPPAKYIPTIAKFLEVSPLFLLTGSDPLPIRLSYEERDVLERYNSLDAEGKAIVKATLVKEKRRMESESKDITKYKVLR</sequence>
<dbReference type="InterPro" id="IPR001387">
    <property type="entry name" value="Cro/C1-type_HTH"/>
</dbReference>
<name>A0ABS2GEJ9_9FIRM</name>
<feature type="domain" description="HTH cro/C1-type" evidence="1">
    <location>
        <begin position="7"/>
        <end position="61"/>
    </location>
</feature>
<dbReference type="PROSITE" id="PS50943">
    <property type="entry name" value="HTH_CROC1"/>
    <property type="match status" value="1"/>
</dbReference>
<dbReference type="InterPro" id="IPR010982">
    <property type="entry name" value="Lambda_DNA-bd_dom_sf"/>
</dbReference>
<accession>A0ABS2GEJ9</accession>
<dbReference type="Pfam" id="PF07022">
    <property type="entry name" value="Phage_CI_repr"/>
    <property type="match status" value="1"/>
</dbReference>
<dbReference type="SMART" id="SM00530">
    <property type="entry name" value="HTH_XRE"/>
    <property type="match status" value="1"/>
</dbReference>
<dbReference type="CDD" id="cd00093">
    <property type="entry name" value="HTH_XRE"/>
    <property type="match status" value="1"/>
</dbReference>
<evidence type="ECO:0000313" key="3">
    <source>
        <dbReference type="Proteomes" id="UP000707138"/>
    </source>
</evidence>
<dbReference type="Gene3D" id="1.10.260.40">
    <property type="entry name" value="lambda repressor-like DNA-binding domains"/>
    <property type="match status" value="1"/>
</dbReference>
<gene>
    <name evidence="2" type="ORF">H6A01_00820</name>
</gene>
<evidence type="ECO:0000313" key="2">
    <source>
        <dbReference type="EMBL" id="MBM6911868.1"/>
    </source>
</evidence>
<organism evidence="2 3">
    <name type="scientific">Veillonella magna</name>
    <dbReference type="NCBI Taxonomy" id="464322"/>
    <lineage>
        <taxon>Bacteria</taxon>
        <taxon>Bacillati</taxon>
        <taxon>Bacillota</taxon>
        <taxon>Negativicutes</taxon>
        <taxon>Veillonellales</taxon>
        <taxon>Veillonellaceae</taxon>
        <taxon>Veillonella</taxon>
    </lineage>
</organism>
<comment type="caution">
    <text evidence="2">The sequence shown here is derived from an EMBL/GenBank/DDBJ whole genome shotgun (WGS) entry which is preliminary data.</text>
</comment>
<dbReference type="Proteomes" id="UP000707138">
    <property type="component" value="Unassembled WGS sequence"/>
</dbReference>
<dbReference type="RefSeq" id="WP_205087186.1">
    <property type="nucleotide sequence ID" value="NZ_JACJLA010000001.1"/>
</dbReference>